<dbReference type="Proteomes" id="UP001498476">
    <property type="component" value="Unassembled WGS sequence"/>
</dbReference>
<dbReference type="InterPro" id="IPR011050">
    <property type="entry name" value="Pectin_lyase_fold/virulence"/>
</dbReference>
<dbReference type="EMBL" id="JAZAVJ010000223">
    <property type="protein sequence ID" value="KAK7403903.1"/>
    <property type="molecule type" value="Genomic_DNA"/>
</dbReference>
<feature type="chain" id="PRO_5046616491" description="Right handed beta helix domain-containing protein" evidence="1">
    <location>
        <begin position="19"/>
        <end position="401"/>
    </location>
</feature>
<evidence type="ECO:0000259" key="2">
    <source>
        <dbReference type="Pfam" id="PF13229"/>
    </source>
</evidence>
<feature type="domain" description="Right handed beta helix" evidence="2">
    <location>
        <begin position="174"/>
        <end position="290"/>
    </location>
</feature>
<dbReference type="InterPro" id="IPR006626">
    <property type="entry name" value="PbH1"/>
</dbReference>
<organism evidence="3 4">
    <name type="scientific">Neonectria punicea</name>
    <dbReference type="NCBI Taxonomy" id="979145"/>
    <lineage>
        <taxon>Eukaryota</taxon>
        <taxon>Fungi</taxon>
        <taxon>Dikarya</taxon>
        <taxon>Ascomycota</taxon>
        <taxon>Pezizomycotina</taxon>
        <taxon>Sordariomycetes</taxon>
        <taxon>Hypocreomycetidae</taxon>
        <taxon>Hypocreales</taxon>
        <taxon>Nectriaceae</taxon>
        <taxon>Neonectria</taxon>
    </lineage>
</organism>
<evidence type="ECO:0000313" key="3">
    <source>
        <dbReference type="EMBL" id="KAK7403903.1"/>
    </source>
</evidence>
<comment type="caution">
    <text evidence="3">The sequence shown here is derived from an EMBL/GenBank/DDBJ whole genome shotgun (WGS) entry which is preliminary data.</text>
</comment>
<protein>
    <recommendedName>
        <fullName evidence="2">Right handed beta helix domain-containing protein</fullName>
    </recommendedName>
</protein>
<keyword evidence="4" id="KW-1185">Reference proteome</keyword>
<evidence type="ECO:0000313" key="4">
    <source>
        <dbReference type="Proteomes" id="UP001498476"/>
    </source>
</evidence>
<dbReference type="SMART" id="SM00710">
    <property type="entry name" value="PbH1"/>
    <property type="match status" value="7"/>
</dbReference>
<proteinExistence type="predicted"/>
<dbReference type="InterPro" id="IPR012334">
    <property type="entry name" value="Pectin_lyas_fold"/>
</dbReference>
<dbReference type="Pfam" id="PF13229">
    <property type="entry name" value="Beta_helix"/>
    <property type="match status" value="1"/>
</dbReference>
<reference evidence="3 4" key="1">
    <citation type="journal article" date="2025" name="Microbiol. Resour. Announc.">
        <title>Draft genome sequences for Neonectria magnoliae and Neonectria punicea, canker pathogens of Liriodendron tulipifera and Acer saccharum in West Virginia.</title>
        <authorList>
            <person name="Petronek H.M."/>
            <person name="Kasson M.T."/>
            <person name="Metheny A.M."/>
            <person name="Stauder C.M."/>
            <person name="Lovett B."/>
            <person name="Lynch S.C."/>
            <person name="Garnas J.R."/>
            <person name="Kasson L.R."/>
            <person name="Stajich J.E."/>
        </authorList>
    </citation>
    <scope>NUCLEOTIDE SEQUENCE [LARGE SCALE GENOMIC DNA]</scope>
    <source>
        <strain evidence="3 4">NRRL 64653</strain>
    </source>
</reference>
<accession>A0ABR1GPU6</accession>
<gene>
    <name evidence="3" type="ORF">QQX98_010310</name>
</gene>
<keyword evidence="1" id="KW-0732">Signal</keyword>
<name>A0ABR1GPU6_9HYPO</name>
<evidence type="ECO:0000256" key="1">
    <source>
        <dbReference type="SAM" id="SignalP"/>
    </source>
</evidence>
<feature type="signal peptide" evidence="1">
    <location>
        <begin position="1"/>
        <end position="18"/>
    </location>
</feature>
<dbReference type="SUPFAM" id="SSF51126">
    <property type="entry name" value="Pectin lyase-like"/>
    <property type="match status" value="1"/>
</dbReference>
<sequence>MKFISTLAGLVVLGTVAASPVSSPDDTGLVGRASKCQWKDKQCCASGKDDCSGDDYKHGTEHYGYRHTIYVKSHRSIQHAINKASRGDRIVVEAGIYAEQLTIDKDGIELVGKGAVLVPPKKAVKNHCSGLSGPKTEAGICITGKGIKLAPFVVEHRKVLSVEKTVKDVSVTGFEVRKFSGINIAILGAKNAHVTKNKLTDGGKYGALTAGSYKTLVSENEVSSTGLSPNIAVCMDNFSDVLVTKNRVSNYGIGLCVQTNGAEVQYNKVKNCCVGIFVDPGVKGAKIRHNYVGPSNPQCPGSSGIILDGAVYTKVSDNTIEGQKTMAAGISVFDDECLQTGPSVSLSCLSLKRKAIASDNVIIRNTFRNNDFDVFVNTTATDNVVKCNDCKTSFPENLCAK</sequence>
<dbReference type="InterPro" id="IPR039448">
    <property type="entry name" value="Beta_helix"/>
</dbReference>
<dbReference type="Gene3D" id="2.160.20.10">
    <property type="entry name" value="Single-stranded right-handed beta-helix, Pectin lyase-like"/>
    <property type="match status" value="2"/>
</dbReference>